<comment type="caution">
    <text evidence="1">The sequence shown here is derived from an EMBL/GenBank/DDBJ whole genome shotgun (WGS) entry which is preliminary data.</text>
</comment>
<accession>A0AAV4BB19</accession>
<keyword evidence="2" id="KW-1185">Reference proteome</keyword>
<proteinExistence type="predicted"/>
<protein>
    <submittedName>
        <fullName evidence="1">Uncharacterized protein</fullName>
    </submittedName>
</protein>
<gene>
    <name evidence="1" type="ORF">PoB_004207400</name>
</gene>
<name>A0AAV4BB19_9GAST</name>
<dbReference type="EMBL" id="BLXT01004610">
    <property type="protein sequence ID" value="GFO15569.1"/>
    <property type="molecule type" value="Genomic_DNA"/>
</dbReference>
<evidence type="ECO:0000313" key="1">
    <source>
        <dbReference type="EMBL" id="GFO15569.1"/>
    </source>
</evidence>
<dbReference type="AlphaFoldDB" id="A0AAV4BB19"/>
<sequence length="193" mass="22112">MWLSKVDQFFCVQIEHNKVISGFLALYHARRLVAGLQPAIEGTCKTREGTEGGGGRNLLCHRRPFPEVWLCIKCVEADNIPLYFMGMTVVGLYLRSNDLFLIILCCEENVFSRQRCNRFVRVKTVKMFRPGQSVIYRSITVLYFGSYVLDVCLAWVGRINFTPGSSGLKPRENMYRLNKSTLCAVSWIRSVCH</sequence>
<dbReference type="Proteomes" id="UP000735302">
    <property type="component" value="Unassembled WGS sequence"/>
</dbReference>
<organism evidence="1 2">
    <name type="scientific">Plakobranchus ocellatus</name>
    <dbReference type="NCBI Taxonomy" id="259542"/>
    <lineage>
        <taxon>Eukaryota</taxon>
        <taxon>Metazoa</taxon>
        <taxon>Spiralia</taxon>
        <taxon>Lophotrochozoa</taxon>
        <taxon>Mollusca</taxon>
        <taxon>Gastropoda</taxon>
        <taxon>Heterobranchia</taxon>
        <taxon>Euthyneura</taxon>
        <taxon>Panpulmonata</taxon>
        <taxon>Sacoglossa</taxon>
        <taxon>Placobranchoidea</taxon>
        <taxon>Plakobranchidae</taxon>
        <taxon>Plakobranchus</taxon>
    </lineage>
</organism>
<evidence type="ECO:0000313" key="2">
    <source>
        <dbReference type="Proteomes" id="UP000735302"/>
    </source>
</evidence>
<reference evidence="1 2" key="1">
    <citation type="journal article" date="2021" name="Elife">
        <title>Chloroplast acquisition without the gene transfer in kleptoplastic sea slugs, Plakobranchus ocellatus.</title>
        <authorList>
            <person name="Maeda T."/>
            <person name="Takahashi S."/>
            <person name="Yoshida T."/>
            <person name="Shimamura S."/>
            <person name="Takaki Y."/>
            <person name="Nagai Y."/>
            <person name="Toyoda A."/>
            <person name="Suzuki Y."/>
            <person name="Arimoto A."/>
            <person name="Ishii H."/>
            <person name="Satoh N."/>
            <person name="Nishiyama T."/>
            <person name="Hasebe M."/>
            <person name="Maruyama T."/>
            <person name="Minagawa J."/>
            <person name="Obokata J."/>
            <person name="Shigenobu S."/>
        </authorList>
    </citation>
    <scope>NUCLEOTIDE SEQUENCE [LARGE SCALE GENOMIC DNA]</scope>
</reference>